<dbReference type="GO" id="GO:0005524">
    <property type="term" value="F:ATP binding"/>
    <property type="evidence" value="ECO:0007669"/>
    <property type="project" value="InterPro"/>
</dbReference>
<feature type="region of interest" description="Disordered" evidence="1">
    <location>
        <begin position="405"/>
        <end position="432"/>
    </location>
</feature>
<dbReference type="Pfam" id="PF00069">
    <property type="entry name" value="Pkinase"/>
    <property type="match status" value="1"/>
</dbReference>
<evidence type="ECO:0000313" key="4">
    <source>
        <dbReference type="Proteomes" id="UP000737391"/>
    </source>
</evidence>
<evidence type="ECO:0000256" key="1">
    <source>
        <dbReference type="SAM" id="MobiDB-lite"/>
    </source>
</evidence>
<dbReference type="GO" id="GO:0004672">
    <property type="term" value="F:protein kinase activity"/>
    <property type="evidence" value="ECO:0007669"/>
    <property type="project" value="InterPro"/>
</dbReference>
<dbReference type="EMBL" id="LUFC02001389">
    <property type="protein sequence ID" value="KAF4475781.1"/>
    <property type="molecule type" value="Genomic_DNA"/>
</dbReference>
<evidence type="ECO:0000313" key="3">
    <source>
        <dbReference type="EMBL" id="KAF4475781.1"/>
    </source>
</evidence>
<dbReference type="PANTHER" id="PTHR44305:SF24">
    <property type="entry name" value="TYROSINE-PROTEIN KINASE C03B1.5-RELATED"/>
    <property type="match status" value="1"/>
</dbReference>
<reference evidence="3" key="1">
    <citation type="submission" date="2020-01" db="EMBL/GenBank/DDBJ databases">
        <title>Identification and distribution of gene clusters putatively required for synthesis of sphingolipid metabolism inhibitors in phylogenetically diverse species of the filamentous fungus Fusarium.</title>
        <authorList>
            <person name="Kim H.-S."/>
            <person name="Busman M."/>
            <person name="Brown D.W."/>
            <person name="Divon H."/>
            <person name="Uhlig S."/>
            <person name="Proctor R.H."/>
        </authorList>
    </citation>
    <scope>NUCLEOTIDE SEQUENCE</scope>
    <source>
        <strain evidence="3">NRRL 31653</strain>
    </source>
</reference>
<dbReference type="InterPro" id="IPR011009">
    <property type="entry name" value="Kinase-like_dom_sf"/>
</dbReference>
<keyword evidence="4" id="KW-1185">Reference proteome</keyword>
<organism evidence="3 4">
    <name type="scientific">Fusarium agapanthi</name>
    <dbReference type="NCBI Taxonomy" id="1803897"/>
    <lineage>
        <taxon>Eukaryota</taxon>
        <taxon>Fungi</taxon>
        <taxon>Dikarya</taxon>
        <taxon>Ascomycota</taxon>
        <taxon>Pezizomycotina</taxon>
        <taxon>Sordariomycetes</taxon>
        <taxon>Hypocreomycetidae</taxon>
        <taxon>Hypocreales</taxon>
        <taxon>Nectriaceae</taxon>
        <taxon>Fusarium</taxon>
        <taxon>Fusarium fujikuroi species complex</taxon>
    </lineage>
</organism>
<dbReference type="SMART" id="SM00220">
    <property type="entry name" value="S_TKc"/>
    <property type="match status" value="1"/>
</dbReference>
<gene>
    <name evidence="3" type="ORF">FAGAP_12628</name>
</gene>
<dbReference type="SUPFAM" id="SSF56112">
    <property type="entry name" value="Protein kinase-like (PK-like)"/>
    <property type="match status" value="1"/>
</dbReference>
<keyword evidence="3" id="KW-0808">Transferase</keyword>
<dbReference type="PROSITE" id="PS50011">
    <property type="entry name" value="PROTEIN_KINASE_DOM"/>
    <property type="match status" value="1"/>
</dbReference>
<dbReference type="Proteomes" id="UP000737391">
    <property type="component" value="Unassembled WGS sequence"/>
</dbReference>
<comment type="caution">
    <text evidence="3">The sequence shown here is derived from an EMBL/GenBank/DDBJ whole genome shotgun (WGS) entry which is preliminary data.</text>
</comment>
<dbReference type="PANTHER" id="PTHR44305">
    <property type="entry name" value="SI:DKEY-192D15.2-RELATED"/>
    <property type="match status" value="1"/>
</dbReference>
<dbReference type="Gene3D" id="1.10.510.10">
    <property type="entry name" value="Transferase(Phosphotransferase) domain 1"/>
    <property type="match status" value="1"/>
</dbReference>
<proteinExistence type="predicted"/>
<dbReference type="OrthoDB" id="248923at2759"/>
<dbReference type="AlphaFoldDB" id="A0A9P5AXG7"/>
<dbReference type="InterPro" id="IPR053083">
    <property type="entry name" value="TF_kinase-domain_protein"/>
</dbReference>
<dbReference type="InterPro" id="IPR000719">
    <property type="entry name" value="Prot_kinase_dom"/>
</dbReference>
<sequence length="599" mass="69243">MEFYHLSTLAQSKAGCNSRRHIQHILDATYPPVDEAGDNCFAEYERREREGGIFFSIHALMSHFSQQETLDDLLNCICKDCDNARDTPNQKLPVSDHSNTLRKEPLFLALMVYLGKLHYIYFWMKWGVSWRSLSCRPECPDNHQPRLAECPSNSQIKEVLRLPRDRLMFRNFYDRALEMFSPVVHQIPESQICPYSEYHDLKRFPYLEEKSRITQGSFGVMKKLEIMRDYLHPTMRARMKSYSSGDKLLFALKSVKIIPNAPLVTMEHDVLSMVSRIPKPACDNIVTLMACYKWKDSMHFLFPFVEADLSDVLRNSNNRCPNHLREKLAEGDILVEHWLWKEMEGVSRALSAFHNKMKNPFKDVKGEVVALHFDLKPANILVTSDRKLKITDFGQSIIQIIDDNKEKSLPHNTGHPRYEPPEARPSSQHLTKSSDDELMVSLNYDVWSLGCIMVEVLIHLFGKDLHAFDRALAGLQEIDKEPSVSKQGRFFEKPNGLQPCVTDAFQMFENEFRNDSAQTEYMKDVISLLRHMLDQDKKNRAYSSTVTQKLDEARAKFEAIHTNGDSLVVAVDKHGFQDRKGFKELGWHNGAEIVSFSEM</sequence>
<accession>A0A9P5AXG7</accession>
<name>A0A9P5AXG7_9HYPO</name>
<evidence type="ECO:0000259" key="2">
    <source>
        <dbReference type="PROSITE" id="PS50011"/>
    </source>
</evidence>
<keyword evidence="3" id="KW-0418">Kinase</keyword>
<feature type="domain" description="Protein kinase" evidence="2">
    <location>
        <begin position="207"/>
        <end position="557"/>
    </location>
</feature>
<protein>
    <submittedName>
        <fullName evidence="3">Serine threonine kinase</fullName>
    </submittedName>
</protein>